<dbReference type="Proteomes" id="UP001185092">
    <property type="component" value="Unassembled WGS sequence"/>
</dbReference>
<sequence length="390" mass="42992">MKAIVKIIFTLLTASFFCACNMLEYEPNGSLGIGELRMSLSNNNEVIELSASSRKSENLNVEDFRVQVRDSHGLLVKNYERYGEMPVSIALSGGNYTITAESMPVPNAGFDMPYYLGEKEFTITTGEISQIDLECTLGNMMVTIDYAEDFNQYFSSYEATVSNGLGSLVFQKSESRAGYFSVAPLTIVLNVDPVDGEAFEKVYKIEDVAPRDYHKIVFKPRLGQGGVALEIEVDTSTNDKDIDIEIPNDNDENSIEGIGFDIKEVVQVERGIKDADVRVLINAATGIDKLEIEIISDKLTPEALAELNLQSEFDLANLEKGSELEASLKALGFIGDEPIKGQTEVVFDISAFMEPLGLFGLDTHDFVVRMTDLSGESLQETLSIEIVESK</sequence>
<evidence type="ECO:0000256" key="1">
    <source>
        <dbReference type="SAM" id="SignalP"/>
    </source>
</evidence>
<dbReference type="EMBL" id="JAVDQD010000002">
    <property type="protein sequence ID" value="MDR6239447.1"/>
    <property type="molecule type" value="Genomic_DNA"/>
</dbReference>
<feature type="chain" id="PRO_5041961034" description="DUF4493 domain-containing protein" evidence="1">
    <location>
        <begin position="20"/>
        <end position="390"/>
    </location>
</feature>
<evidence type="ECO:0000313" key="2">
    <source>
        <dbReference type="EMBL" id="MDR6239447.1"/>
    </source>
</evidence>
<dbReference type="RefSeq" id="WP_309939112.1">
    <property type="nucleotide sequence ID" value="NZ_AP025305.1"/>
</dbReference>
<evidence type="ECO:0008006" key="4">
    <source>
        <dbReference type="Google" id="ProtNLM"/>
    </source>
</evidence>
<name>A0AAE3XM33_9BACT</name>
<keyword evidence="1" id="KW-0732">Signal</keyword>
<dbReference type="InterPro" id="IPR027840">
    <property type="entry name" value="DUF4493"/>
</dbReference>
<protein>
    <recommendedName>
        <fullName evidence="4">DUF4493 domain-containing protein</fullName>
    </recommendedName>
</protein>
<comment type="caution">
    <text evidence="2">The sequence shown here is derived from an EMBL/GenBank/DDBJ whole genome shotgun (WGS) entry which is preliminary data.</text>
</comment>
<proteinExistence type="predicted"/>
<gene>
    <name evidence="2" type="ORF">HNQ88_002484</name>
</gene>
<reference evidence="2" key="1">
    <citation type="submission" date="2023-07" db="EMBL/GenBank/DDBJ databases">
        <title>Genomic Encyclopedia of Type Strains, Phase IV (KMG-IV): sequencing the most valuable type-strain genomes for metagenomic binning, comparative biology and taxonomic classification.</title>
        <authorList>
            <person name="Goeker M."/>
        </authorList>
    </citation>
    <scope>NUCLEOTIDE SEQUENCE</scope>
    <source>
        <strain evidence="2">DSM 26174</strain>
    </source>
</reference>
<dbReference type="Pfam" id="PF14900">
    <property type="entry name" value="DUF4493"/>
    <property type="match status" value="1"/>
</dbReference>
<accession>A0AAE3XM33</accession>
<keyword evidence="3" id="KW-1185">Reference proteome</keyword>
<feature type="signal peptide" evidence="1">
    <location>
        <begin position="1"/>
        <end position="19"/>
    </location>
</feature>
<organism evidence="2 3">
    <name type="scientific">Aureibacter tunicatorum</name>
    <dbReference type="NCBI Taxonomy" id="866807"/>
    <lineage>
        <taxon>Bacteria</taxon>
        <taxon>Pseudomonadati</taxon>
        <taxon>Bacteroidota</taxon>
        <taxon>Cytophagia</taxon>
        <taxon>Cytophagales</taxon>
        <taxon>Persicobacteraceae</taxon>
        <taxon>Aureibacter</taxon>
    </lineage>
</organism>
<dbReference type="AlphaFoldDB" id="A0AAE3XM33"/>
<dbReference type="PROSITE" id="PS51257">
    <property type="entry name" value="PROKAR_LIPOPROTEIN"/>
    <property type="match status" value="1"/>
</dbReference>
<evidence type="ECO:0000313" key="3">
    <source>
        <dbReference type="Proteomes" id="UP001185092"/>
    </source>
</evidence>